<dbReference type="InterPro" id="IPR033965">
    <property type="entry name" value="ComQ"/>
</dbReference>
<gene>
    <name evidence="7" type="ORF">LYSBPC_25800</name>
</gene>
<sequence length="301" mass="34214">MDYLHKQIDQAFNRLLATETLISEELRSMMQCFKEEKTTTTSFSFGKLCVLHYKAFTDEVQDEIYTIAAAIELLILSFDIIDDLQDNDTDNLWSRTPALSLNTALAMTFLAANIIAGSSLTHKDQARDILVEYALRSINGQQLDLLNNCRDEQSYIDMITQKSGSLTGMCCLIGEVLAKGKYSTQVQEYGTNIGVIQQIKNDIQSLKVWNAHNDLFNKRYSLPIIYLLAQDTPASHMVKDYYNTAVKQELDYLVIEQELTHHGAIRYALAIKNIYKLKVLQMVDALVISDEDKTYLQALVK</sequence>
<dbReference type="Pfam" id="PF00348">
    <property type="entry name" value="polyprenyl_synt"/>
    <property type="match status" value="1"/>
</dbReference>
<evidence type="ECO:0000313" key="7">
    <source>
        <dbReference type="EMBL" id="GLC89453.1"/>
    </source>
</evidence>
<name>A0ABQ5NMB5_9BACI</name>
<evidence type="ECO:0000256" key="6">
    <source>
        <dbReference type="RuleBase" id="RU004466"/>
    </source>
</evidence>
<dbReference type="SUPFAM" id="SSF48576">
    <property type="entry name" value="Terpenoid synthases"/>
    <property type="match status" value="1"/>
</dbReference>
<dbReference type="SFLD" id="SFLDG01211">
    <property type="entry name" value="Competence_Regulatory_Protein"/>
    <property type="match status" value="1"/>
</dbReference>
<keyword evidence="8" id="KW-1185">Reference proteome</keyword>
<keyword evidence="5" id="KW-0460">Magnesium</keyword>
<keyword evidence="4" id="KW-0479">Metal-binding</keyword>
<dbReference type="PANTHER" id="PTHR12001">
    <property type="entry name" value="GERANYLGERANYL PYROPHOSPHATE SYNTHASE"/>
    <property type="match status" value="1"/>
</dbReference>
<dbReference type="Proteomes" id="UP001065593">
    <property type="component" value="Unassembled WGS sequence"/>
</dbReference>
<protein>
    <submittedName>
        <fullName evidence="7">Polyprenyl synthetase</fullName>
    </submittedName>
</protein>
<proteinExistence type="inferred from homology"/>
<evidence type="ECO:0000313" key="8">
    <source>
        <dbReference type="Proteomes" id="UP001065593"/>
    </source>
</evidence>
<evidence type="ECO:0000256" key="3">
    <source>
        <dbReference type="ARBA" id="ARBA00022679"/>
    </source>
</evidence>
<evidence type="ECO:0000256" key="4">
    <source>
        <dbReference type="ARBA" id="ARBA00022723"/>
    </source>
</evidence>
<keyword evidence="3 6" id="KW-0808">Transferase</keyword>
<comment type="cofactor">
    <cofactor evidence="1">
        <name>Mg(2+)</name>
        <dbReference type="ChEBI" id="CHEBI:18420"/>
    </cofactor>
</comment>
<dbReference type="EMBL" id="BRZA01000003">
    <property type="protein sequence ID" value="GLC89453.1"/>
    <property type="molecule type" value="Genomic_DNA"/>
</dbReference>
<dbReference type="Gene3D" id="1.10.600.10">
    <property type="entry name" value="Farnesyl Diphosphate Synthase"/>
    <property type="match status" value="1"/>
</dbReference>
<evidence type="ECO:0000256" key="1">
    <source>
        <dbReference type="ARBA" id="ARBA00001946"/>
    </source>
</evidence>
<dbReference type="PANTHER" id="PTHR12001:SF69">
    <property type="entry name" value="ALL TRANS-POLYPRENYL-DIPHOSPHATE SYNTHASE PDSS1"/>
    <property type="match status" value="1"/>
</dbReference>
<accession>A0ABQ5NMB5</accession>
<evidence type="ECO:0000256" key="5">
    <source>
        <dbReference type="ARBA" id="ARBA00022842"/>
    </source>
</evidence>
<dbReference type="SFLD" id="SFLDS00005">
    <property type="entry name" value="Isoprenoid_Synthase_Type_I"/>
    <property type="match status" value="1"/>
</dbReference>
<organism evidence="7 8">
    <name type="scientific">Lysinibacillus piscis</name>
    <dbReference type="NCBI Taxonomy" id="2518931"/>
    <lineage>
        <taxon>Bacteria</taxon>
        <taxon>Bacillati</taxon>
        <taxon>Bacillota</taxon>
        <taxon>Bacilli</taxon>
        <taxon>Bacillales</taxon>
        <taxon>Bacillaceae</taxon>
        <taxon>Lysinibacillus</taxon>
    </lineage>
</organism>
<dbReference type="CDD" id="cd00867">
    <property type="entry name" value="Trans_IPPS"/>
    <property type="match status" value="1"/>
</dbReference>
<dbReference type="InterPro" id="IPR000092">
    <property type="entry name" value="Polyprenyl_synt"/>
</dbReference>
<comment type="caution">
    <text evidence="7">The sequence shown here is derived from an EMBL/GenBank/DDBJ whole genome shotgun (WGS) entry which is preliminary data.</text>
</comment>
<comment type="similarity">
    <text evidence="2 6">Belongs to the FPP/GGPP synthase family.</text>
</comment>
<reference evidence="7" key="1">
    <citation type="submission" date="2022-08" db="EMBL/GenBank/DDBJ databases">
        <title>Draft genome sequence of Lysinibacillus sp. strain KH24.</title>
        <authorList>
            <person name="Kanbe H."/>
            <person name="Itoh H."/>
        </authorList>
    </citation>
    <scope>NUCLEOTIDE SEQUENCE</scope>
    <source>
        <strain evidence="7">KH24</strain>
    </source>
</reference>
<dbReference type="InterPro" id="IPR008949">
    <property type="entry name" value="Isoprenoid_synthase_dom_sf"/>
</dbReference>
<evidence type="ECO:0000256" key="2">
    <source>
        <dbReference type="ARBA" id="ARBA00006706"/>
    </source>
</evidence>
<dbReference type="RefSeq" id="WP_264989234.1">
    <property type="nucleotide sequence ID" value="NZ_BRZA01000003.1"/>
</dbReference>